<dbReference type="PANTHER" id="PTHR23504:SF15">
    <property type="entry name" value="MAJOR FACILITATOR SUPERFAMILY (MFS) PROFILE DOMAIN-CONTAINING PROTEIN"/>
    <property type="match status" value="1"/>
</dbReference>
<dbReference type="PANTHER" id="PTHR23504">
    <property type="entry name" value="MAJOR FACILITATOR SUPERFAMILY DOMAIN-CONTAINING PROTEIN 10"/>
    <property type="match status" value="1"/>
</dbReference>
<dbReference type="Gene3D" id="1.20.1250.20">
    <property type="entry name" value="MFS general substrate transporter like domains"/>
    <property type="match status" value="2"/>
</dbReference>
<evidence type="ECO:0000256" key="2">
    <source>
        <dbReference type="ARBA" id="ARBA00022448"/>
    </source>
</evidence>
<dbReference type="InterPro" id="IPR011701">
    <property type="entry name" value="MFS"/>
</dbReference>
<feature type="transmembrane region" description="Helical" evidence="7">
    <location>
        <begin position="831"/>
        <end position="850"/>
    </location>
</feature>
<dbReference type="GO" id="GO:0022857">
    <property type="term" value="F:transmembrane transporter activity"/>
    <property type="evidence" value="ECO:0007669"/>
    <property type="project" value="InterPro"/>
</dbReference>
<feature type="domain" description="Major facilitator superfamily (MFS) profile" evidence="8">
    <location>
        <begin position="34"/>
        <end position="493"/>
    </location>
</feature>
<dbReference type="InterPro" id="IPR020846">
    <property type="entry name" value="MFS_dom"/>
</dbReference>
<proteinExistence type="predicted"/>
<dbReference type="Proteomes" id="UP000284706">
    <property type="component" value="Unassembled WGS sequence"/>
</dbReference>
<evidence type="ECO:0000256" key="3">
    <source>
        <dbReference type="ARBA" id="ARBA00022692"/>
    </source>
</evidence>
<evidence type="ECO:0000256" key="5">
    <source>
        <dbReference type="ARBA" id="ARBA00023136"/>
    </source>
</evidence>
<feature type="transmembrane region" description="Helical" evidence="7">
    <location>
        <begin position="578"/>
        <end position="603"/>
    </location>
</feature>
<keyword evidence="2" id="KW-0813">Transport</keyword>
<keyword evidence="5 7" id="KW-0472">Membrane</keyword>
<feature type="region of interest" description="Disordered" evidence="6">
    <location>
        <begin position="719"/>
        <end position="746"/>
    </location>
</feature>
<dbReference type="GO" id="GO:0016020">
    <property type="term" value="C:membrane"/>
    <property type="evidence" value="ECO:0007669"/>
    <property type="project" value="UniProtKB-SubCell"/>
</dbReference>
<organism evidence="9 10">
    <name type="scientific">Gymnopilus dilepis</name>
    <dbReference type="NCBI Taxonomy" id="231916"/>
    <lineage>
        <taxon>Eukaryota</taxon>
        <taxon>Fungi</taxon>
        <taxon>Dikarya</taxon>
        <taxon>Basidiomycota</taxon>
        <taxon>Agaricomycotina</taxon>
        <taxon>Agaricomycetes</taxon>
        <taxon>Agaricomycetidae</taxon>
        <taxon>Agaricales</taxon>
        <taxon>Agaricineae</taxon>
        <taxon>Hymenogastraceae</taxon>
        <taxon>Gymnopilus</taxon>
    </lineage>
</organism>
<evidence type="ECO:0000256" key="4">
    <source>
        <dbReference type="ARBA" id="ARBA00022989"/>
    </source>
</evidence>
<dbReference type="Pfam" id="PF07690">
    <property type="entry name" value="MFS_1"/>
    <property type="match status" value="2"/>
</dbReference>
<feature type="transmembrane region" description="Helical" evidence="7">
    <location>
        <begin position="679"/>
        <end position="701"/>
    </location>
</feature>
<keyword evidence="3 7" id="KW-0812">Transmembrane</keyword>
<reference evidence="9 10" key="1">
    <citation type="journal article" date="2018" name="Evol. Lett.">
        <title>Horizontal gene cluster transfer increased hallucinogenic mushroom diversity.</title>
        <authorList>
            <person name="Reynolds H.T."/>
            <person name="Vijayakumar V."/>
            <person name="Gluck-Thaler E."/>
            <person name="Korotkin H.B."/>
            <person name="Matheny P.B."/>
            <person name="Slot J.C."/>
        </authorList>
    </citation>
    <scope>NUCLEOTIDE SEQUENCE [LARGE SCALE GENOMIC DNA]</scope>
    <source>
        <strain evidence="9 10">SRW20</strain>
    </source>
</reference>
<feature type="region of interest" description="Disordered" evidence="6">
    <location>
        <begin position="1"/>
        <end position="28"/>
    </location>
</feature>
<feature type="transmembrane region" description="Helical" evidence="7">
    <location>
        <begin position="371"/>
        <end position="389"/>
    </location>
</feature>
<evidence type="ECO:0000313" key="9">
    <source>
        <dbReference type="EMBL" id="PPQ71961.1"/>
    </source>
</evidence>
<feature type="compositionally biased region" description="Polar residues" evidence="6">
    <location>
        <begin position="725"/>
        <end position="746"/>
    </location>
</feature>
<dbReference type="SUPFAM" id="SSF103473">
    <property type="entry name" value="MFS general substrate transporter"/>
    <property type="match status" value="2"/>
</dbReference>
<evidence type="ECO:0000256" key="7">
    <source>
        <dbReference type="SAM" id="Phobius"/>
    </source>
</evidence>
<evidence type="ECO:0000313" key="10">
    <source>
        <dbReference type="Proteomes" id="UP000284706"/>
    </source>
</evidence>
<feature type="transmembrane region" description="Helical" evidence="7">
    <location>
        <begin position="338"/>
        <end position="359"/>
    </location>
</feature>
<feature type="transmembrane region" description="Helical" evidence="7">
    <location>
        <begin position="107"/>
        <end position="132"/>
    </location>
</feature>
<keyword evidence="10" id="KW-1185">Reference proteome</keyword>
<evidence type="ECO:0000256" key="1">
    <source>
        <dbReference type="ARBA" id="ARBA00004141"/>
    </source>
</evidence>
<feature type="transmembrane region" description="Helical" evidence="7">
    <location>
        <begin position="790"/>
        <end position="811"/>
    </location>
</feature>
<dbReference type="AlphaFoldDB" id="A0A409W0F0"/>
<feature type="domain" description="Major facilitator superfamily (MFS) profile" evidence="8">
    <location>
        <begin position="505"/>
        <end position="992"/>
    </location>
</feature>
<evidence type="ECO:0000256" key="6">
    <source>
        <dbReference type="SAM" id="MobiDB-lite"/>
    </source>
</evidence>
<dbReference type="InterPro" id="IPR001958">
    <property type="entry name" value="Tet-R_TetA/multi-R_MdtG-like"/>
</dbReference>
<dbReference type="InParanoid" id="A0A409W0F0"/>
<evidence type="ECO:0000259" key="8">
    <source>
        <dbReference type="PROSITE" id="PS50850"/>
    </source>
</evidence>
<comment type="subcellular location">
    <subcellularLocation>
        <location evidence="1">Membrane</location>
        <topology evidence="1">Multi-pass membrane protein</topology>
    </subcellularLocation>
</comment>
<dbReference type="PRINTS" id="PR01035">
    <property type="entry name" value="TCRTETA"/>
</dbReference>
<protein>
    <recommendedName>
        <fullName evidence="8">Major facilitator superfamily (MFS) profile domain-containing protein</fullName>
    </recommendedName>
</protein>
<dbReference type="OrthoDB" id="419616at2759"/>
<comment type="caution">
    <text evidence="9">The sequence shown here is derived from an EMBL/GenBank/DDBJ whole genome shotgun (WGS) entry which is preliminary data.</text>
</comment>
<keyword evidence="4 7" id="KW-1133">Transmembrane helix</keyword>
<feature type="transmembrane region" description="Helical" evidence="7">
    <location>
        <begin position="862"/>
        <end position="880"/>
    </location>
</feature>
<dbReference type="PROSITE" id="PS50850">
    <property type="entry name" value="MFS"/>
    <property type="match status" value="2"/>
</dbReference>
<feature type="compositionally biased region" description="Basic and acidic residues" evidence="6">
    <location>
        <begin position="11"/>
        <end position="24"/>
    </location>
</feature>
<dbReference type="InterPro" id="IPR036259">
    <property type="entry name" value="MFS_trans_sf"/>
</dbReference>
<accession>A0A409W0F0</accession>
<sequence length="1001" mass="108887">MAAQEPPQGEDNQRETSDDHEGDLAKPTPLPKVQLTAVSLIQGTEPITATVIYPFINQLVRETGITGGDEKKTGYYAGIIESAFFFTESVTCVQWGYMSDRYGRRPILLCAPMGLTIAMLLFGSSTSFWPLVFSRCLQGLFNGNIGVAKSIVAELTDASNRGDAFALMPIIWNTGVTVGPILGGSFSNPAKQWPNSFGRIPYLQTHPYFLPCFLAGLFSFAAFAYAFFTLKETLPTKVAREKVQKAQAAALNDPEGRPLIEDQNAAHYGTSASAPPPAAAADPQTISAPVSQAVFTPPILRTLGNHFFLAGLDMSHFVLLPLMYSTPLEYGGLGLDPFKIGFTLGTFGFINSFIQAKFLGGLLRKYGARKVYICSFAGLFGCFAMYPVLKFFAHKAPGLSPPVVTCIIIQLAFQTSISFAYGSLQITLVESVPEGGPLGAVNGYAQMLGSTMRAISPTFASSLFALSLQKGLAGGEREQDNDITTSHDLHDDHELEKPTPLPVVPLFSVYLIQLAEPITATVIYPFINQFVRETGITGGDEKKTGYYAGIIESAFFFAESMTVIQWGYLSDRYGRRPVLLFGPLGLAVAMLSFGMSTTFWPLVVSRCLQGVFNGNIGVTKSAIAELTDHTNRGDAYAFIPMIWSFGTTTGPILGGVLSNAATRWPDTLGRISYLRTHPYFLPCFIAAAFAFATFIIVCFALKETLPSLVQQEKLRKHQKNISDDVPSTPQSSLISDSDGNDYGTQNTLQRSTAELSEASTLLGHVETTTLSELPGKSGDTSLRVIFTRPILMTLVCHIFLTFLDMCHFVLIPLMYSTPVEFGGLGLDPFRIGIILGTFGFVNSIVQANFLGQFIRKYGARNVFRYSFSCLLMCFGMYPVLHFFSQRAGGVDAFVNMCIVVQLGFQMAIYMAYGSLQVVLVENVPEGGPMGTVNGVAQMLGSGMRSLAPTFASSLFSISLQRGIAGGNMVYYILLAMTLVAVRCTTLLPQRQTKKRRSLPRT</sequence>
<dbReference type="EMBL" id="NHYE01005479">
    <property type="protein sequence ID" value="PPQ71961.1"/>
    <property type="molecule type" value="Genomic_DNA"/>
</dbReference>
<feature type="transmembrane region" description="Helical" evidence="7">
    <location>
        <begin position="208"/>
        <end position="230"/>
    </location>
</feature>
<name>A0A409W0F0_9AGAR</name>
<feature type="transmembrane region" description="Helical" evidence="7">
    <location>
        <begin position="969"/>
        <end position="987"/>
    </location>
</feature>
<gene>
    <name evidence="9" type="ORF">CVT26_007160</name>
</gene>